<feature type="compositionally biased region" description="Basic and acidic residues" evidence="1">
    <location>
        <begin position="105"/>
        <end position="120"/>
    </location>
</feature>
<evidence type="ECO:0000313" key="3">
    <source>
        <dbReference type="Proteomes" id="UP000664209"/>
    </source>
</evidence>
<evidence type="ECO:0000313" key="2">
    <source>
        <dbReference type="EMBL" id="MBO1751543.1"/>
    </source>
</evidence>
<proteinExistence type="predicted"/>
<dbReference type="NCBIfam" id="TIGR03543">
    <property type="entry name" value="divI1A_rptt_fam"/>
    <property type="match status" value="1"/>
</dbReference>
<gene>
    <name evidence="2" type="ORF">J4G33_06960</name>
</gene>
<comment type="caution">
    <text evidence="2">The sequence shown here is derived from an EMBL/GenBank/DDBJ whole genome shotgun (WGS) entry which is preliminary data.</text>
</comment>
<evidence type="ECO:0000256" key="1">
    <source>
        <dbReference type="SAM" id="MobiDB-lite"/>
    </source>
</evidence>
<name>A0A939LPJ2_9CELL</name>
<reference evidence="2" key="1">
    <citation type="submission" date="2021-03" db="EMBL/GenBank/DDBJ databases">
        <title>Actinotalea soli sp. nov., isolated from soil.</title>
        <authorList>
            <person name="Ping W."/>
            <person name="Zhang J."/>
        </authorList>
    </citation>
    <scope>NUCLEOTIDE SEQUENCE</scope>
    <source>
        <strain evidence="2">BY-33</strain>
    </source>
</reference>
<protein>
    <submittedName>
        <fullName evidence="2">DivIVA domain-containing protein</fullName>
    </submittedName>
</protein>
<dbReference type="RefSeq" id="WP_208055239.1">
    <property type="nucleotide sequence ID" value="NZ_JAGEMK010000003.1"/>
</dbReference>
<dbReference type="InterPro" id="IPR019933">
    <property type="entry name" value="DivIVA_domain"/>
</dbReference>
<feature type="region of interest" description="Disordered" evidence="1">
    <location>
        <begin position="105"/>
        <end position="124"/>
    </location>
</feature>
<organism evidence="2 3">
    <name type="scientific">Actinotalea soli</name>
    <dbReference type="NCBI Taxonomy" id="2819234"/>
    <lineage>
        <taxon>Bacteria</taxon>
        <taxon>Bacillati</taxon>
        <taxon>Actinomycetota</taxon>
        <taxon>Actinomycetes</taxon>
        <taxon>Micrococcales</taxon>
        <taxon>Cellulomonadaceae</taxon>
        <taxon>Actinotalea</taxon>
    </lineage>
</organism>
<dbReference type="Proteomes" id="UP000664209">
    <property type="component" value="Unassembled WGS sequence"/>
</dbReference>
<dbReference type="InterPro" id="IPR019932">
    <property type="entry name" value="CHP03543"/>
</dbReference>
<dbReference type="EMBL" id="JAGEMK010000003">
    <property type="protein sequence ID" value="MBO1751543.1"/>
    <property type="molecule type" value="Genomic_DNA"/>
</dbReference>
<dbReference type="NCBIfam" id="TIGR03544">
    <property type="entry name" value="DivI1A_domain"/>
    <property type="match status" value="1"/>
</dbReference>
<dbReference type="AlphaFoldDB" id="A0A939LPJ2"/>
<accession>A0A939LPJ2</accession>
<keyword evidence="3" id="KW-1185">Reference proteome</keyword>
<sequence length="183" mass="20806">MTQMFRTVGRLQTGYDPDQVDTFFEHARRVYDGDRTEPMTGRDVRQTAFDLVRGGYVTSAVDGAMDRLERALVARQRTEFVATHGQQAWMEHLATQARSLYPRLTRPDGERFAPARRGEQGYDPDDVDDLCHRLVDYFDNGQTLASDEVRHATFGRRSGRHAYAEASVDAFCDRAVEVLLGVE</sequence>